<dbReference type="EMBL" id="AP014968">
    <property type="protein sequence ID" value="BAT16736.1"/>
    <property type="molecule type" value="Genomic_DNA"/>
</dbReference>
<keyword evidence="2" id="KW-1185">Reference proteome</keyword>
<dbReference type="PaxDb" id="39947-A0A0P0Y927"/>
<proteinExistence type="predicted"/>
<reference evidence="1 2" key="2">
    <citation type="journal article" date="2013" name="Plant Cell Physiol.">
        <title>Rice Annotation Project Database (RAP-DB): an integrative and interactive database for rice genomics.</title>
        <authorList>
            <person name="Sakai H."/>
            <person name="Lee S.S."/>
            <person name="Tanaka T."/>
            <person name="Numa H."/>
            <person name="Kim J."/>
            <person name="Kawahara Y."/>
            <person name="Wakimoto H."/>
            <person name="Yang C.C."/>
            <person name="Iwamoto M."/>
            <person name="Abe T."/>
            <person name="Yamada Y."/>
            <person name="Muto A."/>
            <person name="Inokuchi H."/>
            <person name="Ikemura T."/>
            <person name="Matsumoto T."/>
            <person name="Sasaki T."/>
            <person name="Itoh T."/>
        </authorList>
    </citation>
    <scope>NUCLEOTIDE SEQUENCE [LARGE SCALE GENOMIC DNA]</scope>
    <source>
        <strain evidence="2">cv. Nipponbare</strain>
    </source>
</reference>
<organism evidence="1 2">
    <name type="scientific">Oryza sativa subsp. japonica</name>
    <name type="common">Rice</name>
    <dbReference type="NCBI Taxonomy" id="39947"/>
    <lineage>
        <taxon>Eukaryota</taxon>
        <taxon>Viridiplantae</taxon>
        <taxon>Streptophyta</taxon>
        <taxon>Embryophyta</taxon>
        <taxon>Tracheophyta</taxon>
        <taxon>Spermatophyta</taxon>
        <taxon>Magnoliopsida</taxon>
        <taxon>Liliopsida</taxon>
        <taxon>Poales</taxon>
        <taxon>Poaceae</taxon>
        <taxon>BOP clade</taxon>
        <taxon>Oryzoideae</taxon>
        <taxon>Oryzeae</taxon>
        <taxon>Oryzinae</taxon>
        <taxon>Oryza</taxon>
        <taxon>Oryza sativa</taxon>
    </lineage>
</organism>
<sequence>MSSSISSAVSATKNGACFRRRNEDGMGTAAAHDKEMAGRRHVSCRRFHGLTAPSTCGCDRARSGGGGSALSSGSKSISAGRLSGFVVSGGGGMGEGLGWGTRSSSIPPFKGVGSSGGGSCSHSSRWCVDVVAGGFADLPSPPWLACH</sequence>
<accession>A0A0P0Y927</accession>
<reference evidence="2" key="1">
    <citation type="journal article" date="2005" name="Nature">
        <title>The map-based sequence of the rice genome.</title>
        <authorList>
            <consortium name="International rice genome sequencing project (IRGSP)"/>
            <person name="Matsumoto T."/>
            <person name="Wu J."/>
            <person name="Kanamori H."/>
            <person name="Katayose Y."/>
            <person name="Fujisawa M."/>
            <person name="Namiki N."/>
            <person name="Mizuno H."/>
            <person name="Yamamoto K."/>
            <person name="Antonio B.A."/>
            <person name="Baba T."/>
            <person name="Sakata K."/>
            <person name="Nagamura Y."/>
            <person name="Aoki H."/>
            <person name="Arikawa K."/>
            <person name="Arita K."/>
            <person name="Bito T."/>
            <person name="Chiden Y."/>
            <person name="Fujitsuka N."/>
            <person name="Fukunaka R."/>
            <person name="Hamada M."/>
            <person name="Harada C."/>
            <person name="Hayashi A."/>
            <person name="Hijishita S."/>
            <person name="Honda M."/>
            <person name="Hosokawa S."/>
            <person name="Ichikawa Y."/>
            <person name="Idonuma A."/>
            <person name="Iijima M."/>
            <person name="Ikeda M."/>
            <person name="Ikeno M."/>
            <person name="Ito K."/>
            <person name="Ito S."/>
            <person name="Ito T."/>
            <person name="Ito Y."/>
            <person name="Ito Y."/>
            <person name="Iwabuchi A."/>
            <person name="Kamiya K."/>
            <person name="Karasawa W."/>
            <person name="Kurita K."/>
            <person name="Katagiri S."/>
            <person name="Kikuta A."/>
            <person name="Kobayashi H."/>
            <person name="Kobayashi N."/>
            <person name="Machita K."/>
            <person name="Maehara T."/>
            <person name="Masukawa M."/>
            <person name="Mizubayashi T."/>
            <person name="Mukai Y."/>
            <person name="Nagasaki H."/>
            <person name="Nagata Y."/>
            <person name="Naito S."/>
            <person name="Nakashima M."/>
            <person name="Nakama Y."/>
            <person name="Nakamichi Y."/>
            <person name="Nakamura M."/>
            <person name="Meguro A."/>
            <person name="Negishi M."/>
            <person name="Ohta I."/>
            <person name="Ohta T."/>
            <person name="Okamoto M."/>
            <person name="Ono N."/>
            <person name="Saji S."/>
            <person name="Sakaguchi M."/>
            <person name="Sakai K."/>
            <person name="Shibata M."/>
            <person name="Shimokawa T."/>
            <person name="Song J."/>
            <person name="Takazaki Y."/>
            <person name="Terasawa K."/>
            <person name="Tsugane M."/>
            <person name="Tsuji K."/>
            <person name="Ueda S."/>
            <person name="Waki K."/>
            <person name="Yamagata H."/>
            <person name="Yamamoto M."/>
            <person name="Yamamoto S."/>
            <person name="Yamane H."/>
            <person name="Yoshiki S."/>
            <person name="Yoshihara R."/>
            <person name="Yukawa K."/>
            <person name="Zhong H."/>
            <person name="Yano M."/>
            <person name="Yuan Q."/>
            <person name="Ouyang S."/>
            <person name="Liu J."/>
            <person name="Jones K.M."/>
            <person name="Gansberger K."/>
            <person name="Moffat K."/>
            <person name="Hill J."/>
            <person name="Bera J."/>
            <person name="Fadrosh D."/>
            <person name="Jin S."/>
            <person name="Johri S."/>
            <person name="Kim M."/>
            <person name="Overton L."/>
            <person name="Reardon M."/>
            <person name="Tsitrin T."/>
            <person name="Vuong H."/>
            <person name="Weaver B."/>
            <person name="Ciecko A."/>
            <person name="Tallon L."/>
            <person name="Jackson J."/>
            <person name="Pai G."/>
            <person name="Aken S.V."/>
            <person name="Utterback T."/>
            <person name="Reidmuller S."/>
            <person name="Feldblyum T."/>
            <person name="Hsiao J."/>
            <person name="Zismann V."/>
            <person name="Iobst S."/>
            <person name="de Vazeille A.R."/>
            <person name="Buell C.R."/>
            <person name="Ying K."/>
            <person name="Li Y."/>
            <person name="Lu T."/>
            <person name="Huang Y."/>
            <person name="Zhao Q."/>
            <person name="Feng Q."/>
            <person name="Zhang L."/>
            <person name="Zhu J."/>
            <person name="Weng Q."/>
            <person name="Mu J."/>
            <person name="Lu Y."/>
            <person name="Fan D."/>
            <person name="Liu Y."/>
            <person name="Guan J."/>
            <person name="Zhang Y."/>
            <person name="Yu S."/>
            <person name="Liu X."/>
            <person name="Zhang Y."/>
            <person name="Hong G."/>
            <person name="Han B."/>
            <person name="Choisne N."/>
            <person name="Demange N."/>
            <person name="Orjeda G."/>
            <person name="Samain S."/>
            <person name="Cattolico L."/>
            <person name="Pelletier E."/>
            <person name="Couloux A."/>
            <person name="Segurens B."/>
            <person name="Wincker P."/>
            <person name="D'Hont A."/>
            <person name="Scarpelli C."/>
            <person name="Weissenbach J."/>
            <person name="Salanoubat M."/>
            <person name="Quetier F."/>
            <person name="Yu Y."/>
            <person name="Kim H.R."/>
            <person name="Rambo T."/>
            <person name="Currie J."/>
            <person name="Collura K."/>
            <person name="Luo M."/>
            <person name="Yang T."/>
            <person name="Ammiraju J.S.S."/>
            <person name="Engler F."/>
            <person name="Soderlund C."/>
            <person name="Wing R.A."/>
            <person name="Palmer L.E."/>
            <person name="de la Bastide M."/>
            <person name="Spiegel L."/>
            <person name="Nascimento L."/>
            <person name="Zutavern T."/>
            <person name="O'Shaughnessy A."/>
            <person name="Dike S."/>
            <person name="Dedhia N."/>
            <person name="Preston R."/>
            <person name="Balija V."/>
            <person name="McCombie W.R."/>
            <person name="Chow T."/>
            <person name="Chen H."/>
            <person name="Chung M."/>
            <person name="Chen C."/>
            <person name="Shaw J."/>
            <person name="Wu H."/>
            <person name="Hsiao K."/>
            <person name="Chao Y."/>
            <person name="Chu M."/>
            <person name="Cheng C."/>
            <person name="Hour A."/>
            <person name="Lee P."/>
            <person name="Lin S."/>
            <person name="Lin Y."/>
            <person name="Liou J."/>
            <person name="Liu S."/>
            <person name="Hsing Y."/>
            <person name="Raghuvanshi S."/>
            <person name="Mohanty A."/>
            <person name="Bharti A.K."/>
            <person name="Gaur A."/>
            <person name="Gupta V."/>
            <person name="Kumar D."/>
            <person name="Ravi V."/>
            <person name="Vij S."/>
            <person name="Kapur A."/>
            <person name="Khurana P."/>
            <person name="Khurana P."/>
            <person name="Khurana J.P."/>
            <person name="Tyagi A.K."/>
            <person name="Gaikwad K."/>
            <person name="Singh A."/>
            <person name="Dalal V."/>
            <person name="Srivastava S."/>
            <person name="Dixit A."/>
            <person name="Pal A.K."/>
            <person name="Ghazi I.A."/>
            <person name="Yadav M."/>
            <person name="Pandit A."/>
            <person name="Bhargava A."/>
            <person name="Sureshbabu K."/>
            <person name="Batra K."/>
            <person name="Sharma T.R."/>
            <person name="Mohapatra T."/>
            <person name="Singh N.K."/>
            <person name="Messing J."/>
            <person name="Nelson A.B."/>
            <person name="Fuks G."/>
            <person name="Kavchok S."/>
            <person name="Keizer G."/>
            <person name="Linton E."/>
            <person name="Llaca V."/>
            <person name="Song R."/>
            <person name="Tanyolac B."/>
            <person name="Young S."/>
            <person name="Ho-Il K."/>
            <person name="Hahn J.H."/>
            <person name="Sangsakoo G."/>
            <person name="Vanavichit A."/>
            <person name="de Mattos Luiz.A.T."/>
            <person name="Zimmer P.D."/>
            <person name="Malone G."/>
            <person name="Dellagostin O."/>
            <person name="de Oliveira A.C."/>
            <person name="Bevan M."/>
            <person name="Bancroft I."/>
            <person name="Minx P."/>
            <person name="Cordum H."/>
            <person name="Wilson R."/>
            <person name="Cheng Z."/>
            <person name="Jin W."/>
            <person name="Jiang J."/>
            <person name="Leong S.A."/>
            <person name="Iwama H."/>
            <person name="Gojobori T."/>
            <person name="Itoh T."/>
            <person name="Niimura Y."/>
            <person name="Fujii Y."/>
            <person name="Habara T."/>
            <person name="Sakai H."/>
            <person name="Sato Y."/>
            <person name="Wilson G."/>
            <person name="Kumar K."/>
            <person name="McCouch S."/>
            <person name="Juretic N."/>
            <person name="Hoen D."/>
            <person name="Wright S."/>
            <person name="Bruskiewich R."/>
            <person name="Bureau T."/>
            <person name="Miyao A."/>
            <person name="Hirochika H."/>
            <person name="Nishikawa T."/>
            <person name="Kadowaki K."/>
            <person name="Sugiura M."/>
            <person name="Burr B."/>
            <person name="Sasaki T."/>
        </authorList>
    </citation>
    <scope>NUCLEOTIDE SEQUENCE [LARGE SCALE GENOMIC DNA]</scope>
    <source>
        <strain evidence="2">cv. Nipponbare</strain>
    </source>
</reference>
<gene>
    <name evidence="1" type="ordered locus">Os12g0284550</name>
    <name evidence="1" type="ORF">OSNPB_120284550</name>
</gene>
<dbReference type="InParanoid" id="A0A0P0Y927"/>
<reference evidence="1 2" key="3">
    <citation type="journal article" date="2013" name="Rice">
        <title>Improvement of the Oryza sativa Nipponbare reference genome using next generation sequence and optical map data.</title>
        <authorList>
            <person name="Kawahara Y."/>
            <person name="de la Bastide M."/>
            <person name="Hamilton J.P."/>
            <person name="Kanamori H."/>
            <person name="McCombie W.R."/>
            <person name="Ouyang S."/>
            <person name="Schwartz D.C."/>
            <person name="Tanaka T."/>
            <person name="Wu J."/>
            <person name="Zhou S."/>
            <person name="Childs K.L."/>
            <person name="Davidson R.M."/>
            <person name="Lin H."/>
            <person name="Quesada-Ocampo L."/>
            <person name="Vaillancourt B."/>
            <person name="Sakai H."/>
            <person name="Lee S.S."/>
            <person name="Kim J."/>
            <person name="Numa H."/>
            <person name="Itoh T."/>
            <person name="Buell C.R."/>
            <person name="Matsumoto T."/>
        </authorList>
    </citation>
    <scope>NUCLEOTIDE SEQUENCE [LARGE SCALE GENOMIC DNA]</scope>
    <source>
        <strain evidence="2">cv. Nipponbare</strain>
    </source>
</reference>
<name>A0A0P0Y927_ORYSJ</name>
<evidence type="ECO:0000313" key="1">
    <source>
        <dbReference type="EMBL" id="BAT16736.1"/>
    </source>
</evidence>
<dbReference type="Proteomes" id="UP000059680">
    <property type="component" value="Chromosome 12"/>
</dbReference>
<protein>
    <submittedName>
        <fullName evidence="1">Os12g0284550 protein</fullName>
    </submittedName>
</protein>
<evidence type="ECO:0000313" key="2">
    <source>
        <dbReference type="Proteomes" id="UP000059680"/>
    </source>
</evidence>
<dbReference type="AlphaFoldDB" id="A0A0P0Y927"/>